<gene>
    <name evidence="6" type="primary">rpl10</name>
    <name evidence="6" type="synonym">rplP0</name>
    <name evidence="9" type="ORF">FKV42_00640</name>
</gene>
<evidence type="ECO:0000259" key="8">
    <source>
        <dbReference type="Pfam" id="PF17777"/>
    </source>
</evidence>
<comment type="function">
    <text evidence="6">Forms part of the ribosomal stalk, playing a central role in the interaction of the ribosome with GTP-bound translation factors.</text>
</comment>
<dbReference type="AlphaFoldDB" id="A0A7Z8P2A8"/>
<comment type="caution">
    <text evidence="9">The sequence shown here is derived from an EMBL/GenBank/DDBJ whole genome shotgun (WGS) entry which is preliminary data.</text>
</comment>
<evidence type="ECO:0000313" key="9">
    <source>
        <dbReference type="EMBL" id="TQD28215.1"/>
    </source>
</evidence>
<feature type="compositionally biased region" description="Acidic residues" evidence="7">
    <location>
        <begin position="313"/>
        <end position="332"/>
    </location>
</feature>
<evidence type="ECO:0000256" key="6">
    <source>
        <dbReference type="HAMAP-Rule" id="MF_00280"/>
    </source>
</evidence>
<evidence type="ECO:0000256" key="4">
    <source>
        <dbReference type="ARBA" id="ARBA00022980"/>
    </source>
</evidence>
<dbReference type="GO" id="GO:0070180">
    <property type="term" value="F:large ribosomal subunit rRNA binding"/>
    <property type="evidence" value="ECO:0007669"/>
    <property type="project" value="UniProtKB-UniRule"/>
</dbReference>
<dbReference type="InterPro" id="IPR040637">
    <property type="entry name" value="Ribosomal_uL10-like_insert"/>
</dbReference>
<organism evidence="9 10">
    <name type="scientific">Methanolobus vulcani</name>
    <dbReference type="NCBI Taxonomy" id="38026"/>
    <lineage>
        <taxon>Archaea</taxon>
        <taxon>Methanobacteriati</taxon>
        <taxon>Methanobacteriota</taxon>
        <taxon>Stenosarchaea group</taxon>
        <taxon>Methanomicrobia</taxon>
        <taxon>Methanosarcinales</taxon>
        <taxon>Methanosarcinaceae</taxon>
        <taxon>Methanolobus</taxon>
    </lineage>
</organism>
<dbReference type="InterPro" id="IPR022909">
    <property type="entry name" value="Ribosomal_uL10_arc"/>
</dbReference>
<keyword evidence="5 6" id="KW-0687">Ribonucleoprotein</keyword>
<dbReference type="GO" id="GO:0022625">
    <property type="term" value="C:cytosolic large ribosomal subunit"/>
    <property type="evidence" value="ECO:0007669"/>
    <property type="project" value="TreeGrafter"/>
</dbReference>
<reference evidence="9 10" key="1">
    <citation type="submission" date="2019-06" db="EMBL/GenBank/DDBJ databases">
        <title>Draft genome sequence of Methanolobus vulcani B1d.</title>
        <authorList>
            <person name="Creighbaum A.J."/>
            <person name="Ticak T."/>
            <person name="Hariraju D."/>
            <person name="Arivett B.A."/>
            <person name="Ferguson D.J.Jr."/>
        </authorList>
    </citation>
    <scope>NUCLEOTIDE SEQUENCE [LARGE SCALE GENOMIC DNA]</scope>
    <source>
        <strain evidence="9 10">B1d</strain>
    </source>
</reference>
<keyword evidence="2 6" id="KW-0699">rRNA-binding</keyword>
<dbReference type="CDD" id="cd05795">
    <property type="entry name" value="Ribosomal_P0_L10e"/>
    <property type="match status" value="1"/>
</dbReference>
<feature type="region of interest" description="Disordered" evidence="7">
    <location>
        <begin position="310"/>
        <end position="341"/>
    </location>
</feature>
<evidence type="ECO:0000256" key="2">
    <source>
        <dbReference type="ARBA" id="ARBA00022730"/>
    </source>
</evidence>
<evidence type="ECO:0000256" key="5">
    <source>
        <dbReference type="ARBA" id="ARBA00023274"/>
    </source>
</evidence>
<comment type="subunit">
    <text evidence="6">Part of the 50S ribosomal subunit. Forms part of the ribosomal stalk which helps the ribosome interact with GTP-bound translation factors. Forms a heptameric L10(L12)2(L12)2(L12)2 complex, where L10 forms an elongated spine to which the L12 dimers bind in a sequential fashion.</text>
</comment>
<evidence type="ECO:0000256" key="1">
    <source>
        <dbReference type="ARBA" id="ARBA00008889"/>
    </source>
</evidence>
<keyword evidence="10" id="KW-1185">Reference proteome</keyword>
<dbReference type="Pfam" id="PF00466">
    <property type="entry name" value="Ribosomal_L10"/>
    <property type="match status" value="1"/>
</dbReference>
<dbReference type="GO" id="GO:0000027">
    <property type="term" value="P:ribosomal large subunit assembly"/>
    <property type="evidence" value="ECO:0007669"/>
    <property type="project" value="TreeGrafter"/>
</dbReference>
<dbReference type="PANTHER" id="PTHR45699">
    <property type="entry name" value="60S ACIDIC RIBOSOMAL PROTEIN P0"/>
    <property type="match status" value="1"/>
</dbReference>
<keyword evidence="4 6" id="KW-0689">Ribosomal protein</keyword>
<evidence type="ECO:0000256" key="7">
    <source>
        <dbReference type="SAM" id="MobiDB-lite"/>
    </source>
</evidence>
<accession>A0A7Z8P2A8</accession>
<dbReference type="Proteomes" id="UP000319335">
    <property type="component" value="Unassembled WGS sequence"/>
</dbReference>
<dbReference type="PANTHER" id="PTHR45699:SF3">
    <property type="entry name" value="LARGE RIBOSOMAL SUBUNIT PROTEIN UL10"/>
    <property type="match status" value="1"/>
</dbReference>
<protein>
    <recommendedName>
        <fullName evidence="6">Large ribosomal subunit protein uL10</fullName>
    </recommendedName>
    <alternativeName>
        <fullName evidence="6">Acidic ribosomal protein P0 homolog</fullName>
    </alternativeName>
</protein>
<dbReference type="SUPFAM" id="SSF160369">
    <property type="entry name" value="Ribosomal protein L10-like"/>
    <property type="match status" value="1"/>
</dbReference>
<dbReference type="GO" id="GO:0002181">
    <property type="term" value="P:cytoplasmic translation"/>
    <property type="evidence" value="ECO:0007669"/>
    <property type="project" value="TreeGrafter"/>
</dbReference>
<name>A0A7Z8P2A8_9EURY</name>
<dbReference type="Gene3D" id="6.10.140.760">
    <property type="match status" value="1"/>
</dbReference>
<dbReference type="EMBL" id="VIAQ01000006">
    <property type="protein sequence ID" value="TQD28215.1"/>
    <property type="molecule type" value="Genomic_DNA"/>
</dbReference>
<dbReference type="InterPro" id="IPR050323">
    <property type="entry name" value="Ribosomal_protein_uL10"/>
</dbReference>
<dbReference type="HAMAP" id="MF_00280">
    <property type="entry name" value="Ribosomal_uL10_arch"/>
    <property type="match status" value="1"/>
</dbReference>
<feature type="domain" description="Large ribosomal subunit protein uL10-like insertion" evidence="8">
    <location>
        <begin position="112"/>
        <end position="181"/>
    </location>
</feature>
<evidence type="ECO:0000256" key="3">
    <source>
        <dbReference type="ARBA" id="ARBA00022884"/>
    </source>
</evidence>
<comment type="similarity">
    <text evidence="1 6">Belongs to the universal ribosomal protein uL10 family.</text>
</comment>
<dbReference type="RefSeq" id="WP_154808318.1">
    <property type="nucleotide sequence ID" value="NZ_VIAQ01000006.1"/>
</dbReference>
<evidence type="ECO:0000313" key="10">
    <source>
        <dbReference type="Proteomes" id="UP000319335"/>
    </source>
</evidence>
<dbReference type="InterPro" id="IPR001790">
    <property type="entry name" value="Ribosomal_uL10"/>
</dbReference>
<dbReference type="Pfam" id="PF17777">
    <property type="entry name" value="RL10P_insert"/>
    <property type="match status" value="1"/>
</dbReference>
<dbReference type="InterPro" id="IPR043164">
    <property type="entry name" value="Ribosomal_uL10-like_insert_sf"/>
</dbReference>
<sequence length="341" mass="36660">MADEHHTSHIPQWKMDEVEAIKELIKEYPIMGVIGIGGIPAKQLQKMRKDLKGKAVLKVSRNTLIKRALEQSSEVKEMEEYVDVQTALVFTEQNPFKLFKTLEKSKSPSPIKAGAIAPRDIIVEKGPTSFPPGPILGDMQAAGIPAAIDGGKVVIRETKAVAKEGEAVSQKLAAMLTRLEIYPMEVGLDLRAAFENGMIFTPDVLAIDEDKYFSDIVLAAQQAFNTSVFAAYPTGENIKTLIAKATTESRNLGVNAVVLEPGIVDMLLGKAQSEMLSVASIASANNEEAVDDELKEALGAAASAAATVVTETVEAEEEKEEEQEEESSEEDGMAGLGALFG</sequence>
<dbReference type="Gene3D" id="3.90.105.20">
    <property type="match status" value="1"/>
</dbReference>
<dbReference type="GO" id="GO:0003735">
    <property type="term" value="F:structural constituent of ribosome"/>
    <property type="evidence" value="ECO:0007669"/>
    <property type="project" value="TreeGrafter"/>
</dbReference>
<dbReference type="NCBIfam" id="NF003098">
    <property type="entry name" value="PRK04019.1-5"/>
    <property type="match status" value="1"/>
</dbReference>
<proteinExistence type="inferred from homology"/>
<dbReference type="Gene3D" id="3.30.70.1730">
    <property type="match status" value="1"/>
</dbReference>
<dbReference type="OrthoDB" id="30930at2157"/>
<keyword evidence="3 6" id="KW-0694">RNA-binding</keyword>
<dbReference type="InterPro" id="IPR043141">
    <property type="entry name" value="Ribosomal_uL10-like_sf"/>
</dbReference>